<evidence type="ECO:0000313" key="1">
    <source>
        <dbReference type="EMBL" id="GAA4047268.1"/>
    </source>
</evidence>
<dbReference type="EMBL" id="BAABCS010000010">
    <property type="protein sequence ID" value="GAA4047268.1"/>
    <property type="molecule type" value="Genomic_DNA"/>
</dbReference>
<evidence type="ECO:0000313" key="2">
    <source>
        <dbReference type="Proteomes" id="UP001500426"/>
    </source>
</evidence>
<dbReference type="RefSeq" id="WP_345091860.1">
    <property type="nucleotide sequence ID" value="NZ_BAABCS010000010.1"/>
</dbReference>
<dbReference type="Proteomes" id="UP001500426">
    <property type="component" value="Unassembled WGS sequence"/>
</dbReference>
<keyword evidence="2" id="KW-1185">Reference proteome</keyword>
<evidence type="ECO:0008006" key="3">
    <source>
        <dbReference type="Google" id="ProtNLM"/>
    </source>
</evidence>
<sequence length="240" mass="28471">MRLLQYLLFFITFTVSSQIEVTIDSIISVDISSKKRAFSINYHITNTTDRELSFFLIPNTLIANSAGSLTLFPVYKIYQNGIFEDVDGPFYEKIYKEQEEIEETDDVEKRKKLIEEITKKYTLEYNNIIEAYKKNGGTNTDEAWIYKNQKLLQSIIILKPNETKNYIIKTNWNKERYYKIDDKEFYLNENDKFEIELSLSLDKLNRKTSLSMEEYSKFEKDNNFLHGTFTSNKMEINFGE</sequence>
<comment type="caution">
    <text evidence="1">The sequence shown here is derived from an EMBL/GenBank/DDBJ whole genome shotgun (WGS) entry which is preliminary data.</text>
</comment>
<reference evidence="2" key="1">
    <citation type="journal article" date="2019" name="Int. J. Syst. Evol. Microbiol.">
        <title>The Global Catalogue of Microorganisms (GCM) 10K type strain sequencing project: providing services to taxonomists for standard genome sequencing and annotation.</title>
        <authorList>
            <consortium name="The Broad Institute Genomics Platform"/>
            <consortium name="The Broad Institute Genome Sequencing Center for Infectious Disease"/>
            <person name="Wu L."/>
            <person name="Ma J."/>
        </authorList>
    </citation>
    <scope>NUCLEOTIDE SEQUENCE [LARGE SCALE GENOMIC DNA]</scope>
    <source>
        <strain evidence="2">JCM 17068</strain>
    </source>
</reference>
<accession>A0ABP7UM42</accession>
<protein>
    <recommendedName>
        <fullName evidence="3">DUF4412 domain-containing protein</fullName>
    </recommendedName>
</protein>
<name>A0ABP7UM42_9FLAO</name>
<gene>
    <name evidence="1" type="ORF">GCM10022388_11050</name>
</gene>
<organism evidence="1 2">
    <name type="scientific">Flavobacterium chungnamense</name>
    <dbReference type="NCBI Taxonomy" id="706182"/>
    <lineage>
        <taxon>Bacteria</taxon>
        <taxon>Pseudomonadati</taxon>
        <taxon>Bacteroidota</taxon>
        <taxon>Flavobacteriia</taxon>
        <taxon>Flavobacteriales</taxon>
        <taxon>Flavobacteriaceae</taxon>
        <taxon>Flavobacterium</taxon>
    </lineage>
</organism>
<proteinExistence type="predicted"/>